<accession>H3RLK0</accession>
<evidence type="ECO:0000313" key="2">
    <source>
        <dbReference type="EMBL" id="ARF52759.1"/>
    </source>
</evidence>
<sequence>MNDVTRALINAYLLKQGYTAQESASSRSGSQIEVRHNGHLVWRAWEFEEGFADSLERYLKEFAVSGDTRADVVEKIKKQIAINNEAFAASRDSAEQERLSYASTVLGEMIRRIEGFPPNDRIMPYKRHA</sequence>
<reference evidence="3" key="2">
    <citation type="submission" date="2012-01" db="EMBL/GenBank/DDBJ databases">
        <authorList>
            <person name="Biehl B.S."/>
            <person name="Ding Y."/>
            <person name="Dugan-Rocha S.P."/>
            <person name="Gibbs R.A."/>
            <person name="Glasner J.D."/>
            <person name="Kovar C."/>
            <person name="Muzny D.M."/>
            <person name="Neeno-Eckwall E.C."/>
            <person name="Perna N.T."/>
            <person name="Qin X."/>
            <person name="von Bodman S.B."/>
            <person name="Weinstock G.M."/>
        </authorList>
    </citation>
    <scope>NUCLEOTIDE SEQUENCE</scope>
    <source>
        <strain evidence="3">DC283</strain>
    </source>
</reference>
<dbReference type="KEGG" id="pstw:DSJ_26480"/>
<proteinExistence type="inferred from homology"/>
<evidence type="ECO:0000256" key="1">
    <source>
        <dbReference type="ARBA" id="ARBA00007059"/>
    </source>
</evidence>
<dbReference type="InterPro" id="IPR038612">
    <property type="entry name" value="YkfF-like_sf"/>
</dbReference>
<evidence type="ECO:0000313" key="4">
    <source>
        <dbReference type="Proteomes" id="UP000005050"/>
    </source>
</evidence>
<evidence type="ECO:0000313" key="3">
    <source>
        <dbReference type="EMBL" id="EHT97713.1"/>
    </source>
</evidence>
<geneLocation type="plasmid" evidence="2 5">
    <name>ppDSJ01</name>
</geneLocation>
<dbReference type="PATRIC" id="fig|660596.6.peg.5343"/>
<reference evidence="3 4" key="1">
    <citation type="journal article" date="2012" name="Mol. Microbiol.">
        <title>The genetic and structural basis of two distinct terminal side branch residues in stewartan and amylovoran exopolysaccharides and their potential role in host adaptation.</title>
        <authorList>
            <person name="Wang X."/>
            <person name="Yang F."/>
            <person name="von Bodman S.B."/>
        </authorList>
    </citation>
    <scope>NUCLEOTIDE SEQUENCE [LARGE SCALE GENOMIC DNA]</scope>
    <source>
        <strain evidence="3 4">DC283</strain>
    </source>
</reference>
<gene>
    <name evidence="3" type="ORF">CKS_5574</name>
    <name evidence="2" type="ORF">DSJ_26480</name>
</gene>
<dbReference type="Proteomes" id="UP000192380">
    <property type="component" value="Plasmid ppDSJ01"/>
</dbReference>
<dbReference type="Pfam" id="PF06006">
    <property type="entry name" value="DUF905"/>
    <property type="match status" value="1"/>
</dbReference>
<dbReference type="OrthoDB" id="6480897at2"/>
<dbReference type="Proteomes" id="UP000005050">
    <property type="component" value="Unassembled WGS sequence"/>
</dbReference>
<reference evidence="2 5" key="3">
    <citation type="submission" date="2016-10" db="EMBL/GenBank/DDBJ databases">
        <title>Complete Genome Assembly of Pantoea stewartii subsp. stewartii DC283, a Corn Pathogen.</title>
        <authorList>
            <person name="Duong D.A."/>
            <person name="Stevens A.M."/>
            <person name="Jensen R.V."/>
        </authorList>
    </citation>
    <scope>NUCLEOTIDE SEQUENCE [LARGE SCALE GENOMIC DNA]</scope>
    <source>
        <strain evidence="2 5">DC283</strain>
        <plasmid evidence="2 5">ppDSJ01</plasmid>
    </source>
</reference>
<name>H3RLK0_PANSE</name>
<dbReference type="Gene3D" id="3.30.160.130">
    <property type="entry name" value="ykff protein like domains"/>
    <property type="match status" value="1"/>
</dbReference>
<keyword evidence="5" id="KW-1185">Reference proteome</keyword>
<keyword evidence="2" id="KW-0614">Plasmid</keyword>
<organism evidence="3 4">
    <name type="scientific">Pantoea stewartii subsp. stewartii DC283</name>
    <dbReference type="NCBI Taxonomy" id="660596"/>
    <lineage>
        <taxon>Bacteria</taxon>
        <taxon>Pseudomonadati</taxon>
        <taxon>Pseudomonadota</taxon>
        <taxon>Gammaproteobacteria</taxon>
        <taxon>Enterobacterales</taxon>
        <taxon>Erwiniaceae</taxon>
        <taxon>Pantoea</taxon>
    </lineage>
</organism>
<protein>
    <submittedName>
        <fullName evidence="3">Uncharacterized protein</fullName>
    </submittedName>
</protein>
<dbReference type="EMBL" id="AHIE01000047">
    <property type="protein sequence ID" value="EHT97713.1"/>
    <property type="molecule type" value="Genomic_DNA"/>
</dbReference>
<comment type="similarity">
    <text evidence="1">Belongs to the UPF0401 family.</text>
</comment>
<dbReference type="InterPro" id="IPR009253">
    <property type="entry name" value="DUF905"/>
</dbReference>
<dbReference type="AlphaFoldDB" id="H3RLK0"/>
<evidence type="ECO:0000313" key="5">
    <source>
        <dbReference type="Proteomes" id="UP000192380"/>
    </source>
</evidence>
<dbReference type="RefSeq" id="WP_006122378.1">
    <property type="nucleotide sequence ID" value="NZ_AHIE01000047.1"/>
</dbReference>
<dbReference type="EMBL" id="CP017592">
    <property type="protein sequence ID" value="ARF52759.1"/>
    <property type="molecule type" value="Genomic_DNA"/>
</dbReference>